<dbReference type="WBParaSite" id="SBAD_0000044001-mRNA-1">
    <property type="protein sequence ID" value="SBAD_0000044001-mRNA-1"/>
    <property type="gene ID" value="SBAD_0000044001"/>
</dbReference>
<organism evidence="3">
    <name type="scientific">Soboliphyme baturini</name>
    <dbReference type="NCBI Taxonomy" id="241478"/>
    <lineage>
        <taxon>Eukaryota</taxon>
        <taxon>Metazoa</taxon>
        <taxon>Ecdysozoa</taxon>
        <taxon>Nematoda</taxon>
        <taxon>Enoplea</taxon>
        <taxon>Dorylaimia</taxon>
        <taxon>Dioctophymatida</taxon>
        <taxon>Dioctophymatoidea</taxon>
        <taxon>Soboliphymatidae</taxon>
        <taxon>Soboliphyme</taxon>
    </lineage>
</organism>
<sequence>MNLIFRFQSKGSLDKDRQNGTTVDDGEKTMNAVDNAGFLAASYGSDGAMREGSNGHYDVNGATMVGKGYDENELWLSHSGDYRLQNPSAYGGYQETFDSGYGHYGQFAPSYDPAGLYSDIYRQNMVDMNPAGGQSIGRDGSVHSSFSTPSQQKRVIREIIV</sequence>
<evidence type="ECO:0000313" key="2">
    <source>
        <dbReference type="Proteomes" id="UP000270296"/>
    </source>
</evidence>
<reference evidence="3" key="1">
    <citation type="submission" date="2016-06" db="UniProtKB">
        <authorList>
            <consortium name="WormBaseParasite"/>
        </authorList>
    </citation>
    <scope>IDENTIFICATION</scope>
</reference>
<evidence type="ECO:0000313" key="1">
    <source>
        <dbReference type="EMBL" id="VDO83434.1"/>
    </source>
</evidence>
<reference evidence="1 2" key="2">
    <citation type="submission" date="2018-11" db="EMBL/GenBank/DDBJ databases">
        <authorList>
            <consortium name="Pathogen Informatics"/>
        </authorList>
    </citation>
    <scope>NUCLEOTIDE SEQUENCE [LARGE SCALE GENOMIC DNA]</scope>
</reference>
<name>A0A183I9X7_9BILA</name>
<proteinExistence type="predicted"/>
<evidence type="ECO:0000313" key="3">
    <source>
        <dbReference type="WBParaSite" id="SBAD_0000044001-mRNA-1"/>
    </source>
</evidence>
<keyword evidence="2" id="KW-1185">Reference proteome</keyword>
<dbReference type="EMBL" id="UZAM01001052">
    <property type="protein sequence ID" value="VDO83434.1"/>
    <property type="molecule type" value="Genomic_DNA"/>
</dbReference>
<protein>
    <submittedName>
        <fullName evidence="3">YTH domain-containing protein</fullName>
    </submittedName>
</protein>
<accession>A0A183I9X7</accession>
<dbReference type="Proteomes" id="UP000270296">
    <property type="component" value="Unassembled WGS sequence"/>
</dbReference>
<dbReference type="AlphaFoldDB" id="A0A183I9X7"/>
<gene>
    <name evidence="1" type="ORF">SBAD_LOCUS421</name>
</gene>